<dbReference type="Proteomes" id="UP000248021">
    <property type="component" value="Unassembled WGS sequence"/>
</dbReference>
<dbReference type="OrthoDB" id="7748064at2"/>
<dbReference type="EMBL" id="QJJK01000006">
    <property type="protein sequence ID" value="PXW57834.1"/>
    <property type="molecule type" value="Genomic_DNA"/>
</dbReference>
<accession>A0A2V3U5S2</accession>
<keyword evidence="2" id="KW-1185">Reference proteome</keyword>
<evidence type="ECO:0000313" key="2">
    <source>
        <dbReference type="Proteomes" id="UP000248021"/>
    </source>
</evidence>
<protein>
    <submittedName>
        <fullName evidence="1">Uncharacterized protein</fullName>
    </submittedName>
</protein>
<dbReference type="AlphaFoldDB" id="A0A2V3U5S2"/>
<comment type="caution">
    <text evidence="1">The sequence shown here is derived from an EMBL/GenBank/DDBJ whole genome shotgun (WGS) entry which is preliminary data.</text>
</comment>
<name>A0A2V3U5S2_9HYPH</name>
<evidence type="ECO:0000313" key="1">
    <source>
        <dbReference type="EMBL" id="PXW57834.1"/>
    </source>
</evidence>
<organism evidence="1 2">
    <name type="scientific">Chelatococcus asaccharovorans</name>
    <dbReference type="NCBI Taxonomy" id="28210"/>
    <lineage>
        <taxon>Bacteria</taxon>
        <taxon>Pseudomonadati</taxon>
        <taxon>Pseudomonadota</taxon>
        <taxon>Alphaproteobacteria</taxon>
        <taxon>Hyphomicrobiales</taxon>
        <taxon>Chelatococcaceae</taxon>
        <taxon>Chelatococcus</taxon>
    </lineage>
</organism>
<dbReference type="RefSeq" id="WP_110375173.1">
    <property type="nucleotide sequence ID" value="NZ_JAHBRY010000001.1"/>
</dbReference>
<gene>
    <name evidence="1" type="ORF">C7450_1066</name>
</gene>
<reference evidence="1 2" key="1">
    <citation type="submission" date="2018-05" db="EMBL/GenBank/DDBJ databases">
        <title>Genomic Encyclopedia of Type Strains, Phase IV (KMG-IV): sequencing the most valuable type-strain genomes for metagenomic binning, comparative biology and taxonomic classification.</title>
        <authorList>
            <person name="Goeker M."/>
        </authorList>
    </citation>
    <scope>NUCLEOTIDE SEQUENCE [LARGE SCALE GENOMIC DNA]</scope>
    <source>
        <strain evidence="1 2">DSM 6462</strain>
    </source>
</reference>
<proteinExistence type="predicted"/>
<sequence>MPGVHRFLGGWAGRLYGVGRAPEPNGYAWWVLLYPTMTETAFINEWAATSEAKALMRRMSATGIPA</sequence>